<dbReference type="Pfam" id="PF07691">
    <property type="entry name" value="PA14"/>
    <property type="match status" value="2"/>
</dbReference>
<feature type="compositionally biased region" description="Basic and acidic residues" evidence="3">
    <location>
        <begin position="589"/>
        <end position="599"/>
    </location>
</feature>
<dbReference type="Gene3D" id="2.180.10.10">
    <property type="entry name" value="RHS repeat-associated core"/>
    <property type="match status" value="1"/>
</dbReference>
<dbReference type="InterPro" id="IPR011658">
    <property type="entry name" value="PA14_dom"/>
</dbReference>
<feature type="domain" description="PA14" evidence="4">
    <location>
        <begin position="1"/>
        <end position="89"/>
    </location>
</feature>
<dbReference type="EMBL" id="FQVN01000003">
    <property type="protein sequence ID" value="SHF39894.1"/>
    <property type="molecule type" value="Genomic_DNA"/>
</dbReference>
<dbReference type="STRING" id="2017.SAMN05444320_103496"/>
<dbReference type="InterPro" id="IPR037524">
    <property type="entry name" value="PA14/GLEYA"/>
</dbReference>
<feature type="region of interest" description="Disordered" evidence="3">
    <location>
        <begin position="430"/>
        <end position="455"/>
    </location>
</feature>
<dbReference type="RefSeq" id="WP_073482013.1">
    <property type="nucleotide sequence ID" value="NZ_FQVN01000003.1"/>
</dbReference>
<protein>
    <submittedName>
        <fullName evidence="5">YD repeat-containing protein</fullName>
    </submittedName>
</protein>
<feature type="region of interest" description="Disordered" evidence="3">
    <location>
        <begin position="333"/>
        <end position="352"/>
    </location>
</feature>
<proteinExistence type="predicted"/>
<dbReference type="SUPFAM" id="SSF56988">
    <property type="entry name" value="Anthrax protective antigen"/>
    <property type="match status" value="2"/>
</dbReference>
<evidence type="ECO:0000256" key="2">
    <source>
        <dbReference type="ARBA" id="ARBA00023157"/>
    </source>
</evidence>
<name>A0A1M5BBK5_STRHI</name>
<reference evidence="5 6" key="1">
    <citation type="submission" date="2016-11" db="EMBL/GenBank/DDBJ databases">
        <authorList>
            <person name="Jaros S."/>
            <person name="Januszkiewicz K."/>
            <person name="Wedrychowicz H."/>
        </authorList>
    </citation>
    <scope>NUCLEOTIDE SEQUENCE [LARGE SCALE GENOMIC DNA]</scope>
    <source>
        <strain evidence="5 6">DSM 44523</strain>
    </source>
</reference>
<sequence length="1030" mass="110752">MRVPATGSYVFGGQHDDGMRVWIGNDLVFDEWSTWMGGTEPPRFGTAKQLEVGKYYPIRVEYQEHLRDAFVRLWAKKDVDAPVEVPSSWLSPTAATMPPGWSVSADLDGTGTGYTKAALTDSTVVLTDTTGAAHTYTKLADGGYAPPAGEYGTLSRDGDGKLTLIDSDGTTYVFDSSGNIVSITSPVDARKPAAARMEWTTPDASNPIPRLTKIIDPVSNRAITLHYSGSQECPKWTGYDWPPPPGFLCTVALPDGAKSHLYYLNGRLAQLQNPGAELTQFSFNSVHLLDQMRTSASMDWIVVDPQKRDTQAPNHRLGYDGQKRALWVEAPEPTGVDQKPTQRPRHDYSYGPDWTEVDVAGVSPASGYSRRVTRDAAGRMLVDTDATGKAGKHEWADADKELSKTDAAGRKTTTIYDAKGNPVETYGPAPEACFGGDRRPKSPAPAGCDKIPSKRTSYDEGMTGLSAAWWSNATMSGPANSYNTSGPNTDWSANAPAEGLDLKSAYSGRLTGQLQVDSAGSYMFGTAEDGATDGMRFYVDDNLVVDRTYAPNVVESKPRGYWRLGDNDETARDSSGNGRNGTYSGSVARQRDGAMPDDNSRAVDFSGGKVEIPHHDALNLTGAMSVEMWVKPRVVENAHQMLINKVDNASGWNASFDLVLRPDFKLDFLQGAGTTAGPGLSTETLAPNHWNHVVVTRDSQGKVAYYINGKKAGEGTPGAKPGANAAPVRIGARVDGNTAQTLIDEVAVYDRPLSEKEVSKHMGAAGRVNQGRQAIALSAGPHRLRIDYIRHALSGNQTRGSNGIDFTWRKENGFDWAKVPADKLTPDYGLTTSTVELDSDSVPEHRSTTNYREGLDPAYGLAGSSTSDPGGLRLTTKTAYEKPGNGYLRRVGKQTPSGAATVYSHYGNTETRDNPCTSAVDPIPQSGLAKGSTGPKPASGPARTEEQVYDLRGRVIAESAGGGGWICTRYDERGRVVEKTYPANSTAGERKVVHDYKVGGDPLTTSVGDVHGTATTKADLLGRTVSYTDV</sequence>
<evidence type="ECO:0000313" key="5">
    <source>
        <dbReference type="EMBL" id="SHF39894.1"/>
    </source>
</evidence>
<dbReference type="InterPro" id="IPR013320">
    <property type="entry name" value="ConA-like_dom_sf"/>
</dbReference>
<dbReference type="SMART" id="SM00560">
    <property type="entry name" value="LamGL"/>
    <property type="match status" value="1"/>
</dbReference>
<dbReference type="PANTHER" id="PTHR47635">
    <property type="entry name" value="CUB DOMAIN-CONTAINING PROTEIN"/>
    <property type="match status" value="1"/>
</dbReference>
<dbReference type="OrthoDB" id="5994822at2"/>
<accession>A0A1M5BBK5</accession>
<evidence type="ECO:0000259" key="4">
    <source>
        <dbReference type="PROSITE" id="PS51820"/>
    </source>
</evidence>
<dbReference type="Gene3D" id="3.90.182.10">
    <property type="entry name" value="Toxin - Anthrax Protective Antigen,domain 1"/>
    <property type="match status" value="2"/>
</dbReference>
<feature type="compositionally biased region" description="Polar residues" evidence="3">
    <location>
        <begin position="573"/>
        <end position="587"/>
    </location>
</feature>
<evidence type="ECO:0000256" key="1">
    <source>
        <dbReference type="ARBA" id="ARBA00022729"/>
    </source>
</evidence>
<dbReference type="Gene3D" id="2.60.120.200">
    <property type="match status" value="1"/>
</dbReference>
<evidence type="ECO:0000313" key="6">
    <source>
        <dbReference type="Proteomes" id="UP000184501"/>
    </source>
</evidence>
<dbReference type="PANTHER" id="PTHR47635:SF2">
    <property type="entry name" value="LAMG-LIKE JELLYROLL FOLD DOMAIN-CONTAINING PROTEIN"/>
    <property type="match status" value="1"/>
</dbReference>
<feature type="region of interest" description="Disordered" evidence="3">
    <location>
        <begin position="839"/>
        <end position="872"/>
    </location>
</feature>
<gene>
    <name evidence="5" type="ORF">SAMN05444320_103496</name>
</gene>
<dbReference type="AlphaFoldDB" id="A0A1M5BBK5"/>
<organism evidence="5 6">
    <name type="scientific">Streptoalloteichus hindustanus</name>
    <dbReference type="NCBI Taxonomy" id="2017"/>
    <lineage>
        <taxon>Bacteria</taxon>
        <taxon>Bacillati</taxon>
        <taxon>Actinomycetota</taxon>
        <taxon>Actinomycetes</taxon>
        <taxon>Pseudonocardiales</taxon>
        <taxon>Pseudonocardiaceae</taxon>
        <taxon>Streptoalloteichus</taxon>
    </lineage>
</organism>
<evidence type="ECO:0000256" key="3">
    <source>
        <dbReference type="SAM" id="MobiDB-lite"/>
    </source>
</evidence>
<dbReference type="Pfam" id="PF13385">
    <property type="entry name" value="Laminin_G_3"/>
    <property type="match status" value="1"/>
</dbReference>
<dbReference type="Proteomes" id="UP000184501">
    <property type="component" value="Unassembled WGS sequence"/>
</dbReference>
<feature type="region of interest" description="Disordered" evidence="3">
    <location>
        <begin position="564"/>
        <end position="599"/>
    </location>
</feature>
<dbReference type="PROSITE" id="PS51820">
    <property type="entry name" value="PA14"/>
    <property type="match status" value="2"/>
</dbReference>
<keyword evidence="2" id="KW-1015">Disulfide bond</keyword>
<feature type="domain" description="PA14" evidence="4">
    <location>
        <begin position="460"/>
        <end position="698"/>
    </location>
</feature>
<keyword evidence="1" id="KW-0732">Signal</keyword>
<keyword evidence="6" id="KW-1185">Reference proteome</keyword>
<dbReference type="SUPFAM" id="SSF49899">
    <property type="entry name" value="Concanavalin A-like lectins/glucanases"/>
    <property type="match status" value="1"/>
</dbReference>
<dbReference type="InterPro" id="IPR006558">
    <property type="entry name" value="LamG-like"/>
</dbReference>
<feature type="region of interest" description="Disordered" evidence="3">
    <location>
        <begin position="910"/>
        <end position="944"/>
    </location>
</feature>